<evidence type="ECO:0000256" key="5">
    <source>
        <dbReference type="ARBA" id="ARBA00023049"/>
    </source>
</evidence>
<dbReference type="GO" id="GO:0016020">
    <property type="term" value="C:membrane"/>
    <property type="evidence" value="ECO:0007669"/>
    <property type="project" value="TreeGrafter"/>
</dbReference>
<proteinExistence type="inferred from homology"/>
<keyword evidence="2" id="KW-0479">Metal-binding</keyword>
<dbReference type="InterPro" id="IPR051156">
    <property type="entry name" value="Mito/Outer_Membr_Metalloprot"/>
</dbReference>
<dbReference type="PANTHER" id="PTHR22726:SF1">
    <property type="entry name" value="METALLOENDOPEPTIDASE OMA1, MITOCHONDRIAL"/>
    <property type="match status" value="1"/>
</dbReference>
<evidence type="ECO:0000313" key="10">
    <source>
        <dbReference type="Proteomes" id="UP001431776"/>
    </source>
</evidence>
<evidence type="ECO:0000256" key="2">
    <source>
        <dbReference type="ARBA" id="ARBA00022723"/>
    </source>
</evidence>
<evidence type="ECO:0000259" key="8">
    <source>
        <dbReference type="Pfam" id="PF01435"/>
    </source>
</evidence>
<name>A0AAW6TT30_9BACT</name>
<dbReference type="PROSITE" id="PS51257">
    <property type="entry name" value="PROKAR_LIPOPROTEIN"/>
    <property type="match status" value="1"/>
</dbReference>
<feature type="chain" id="PRO_5043879859" evidence="7">
    <location>
        <begin position="19"/>
        <end position="271"/>
    </location>
</feature>
<dbReference type="RefSeq" id="WP_349243232.1">
    <property type="nucleotide sequence ID" value="NZ_JASCXX010000002.1"/>
</dbReference>
<keyword evidence="1 6" id="KW-0645">Protease</keyword>
<dbReference type="Pfam" id="PF01435">
    <property type="entry name" value="Peptidase_M48"/>
    <property type="match status" value="1"/>
</dbReference>
<dbReference type="CDD" id="cd07331">
    <property type="entry name" value="M48C_Oma1_like"/>
    <property type="match status" value="1"/>
</dbReference>
<reference evidence="9" key="1">
    <citation type="submission" date="2023-05" db="EMBL/GenBank/DDBJ databases">
        <title>Anaerotaeda fermentans gen. nov., sp. nov., a novel anaerobic planctomycete of the new family within the order Sedimentisphaerales isolated from Taman Peninsula, Russia.</title>
        <authorList>
            <person name="Khomyakova M.A."/>
            <person name="Merkel A.Y."/>
            <person name="Slobodkin A.I."/>
        </authorList>
    </citation>
    <scope>NUCLEOTIDE SEQUENCE</scope>
    <source>
        <strain evidence="9">M17dextr</strain>
    </source>
</reference>
<evidence type="ECO:0000256" key="1">
    <source>
        <dbReference type="ARBA" id="ARBA00022670"/>
    </source>
</evidence>
<comment type="cofactor">
    <cofactor evidence="6">
        <name>Zn(2+)</name>
        <dbReference type="ChEBI" id="CHEBI:29105"/>
    </cofactor>
    <text evidence="6">Binds 1 zinc ion per subunit.</text>
</comment>
<dbReference type="GO" id="GO:0004222">
    <property type="term" value="F:metalloendopeptidase activity"/>
    <property type="evidence" value="ECO:0007669"/>
    <property type="project" value="InterPro"/>
</dbReference>
<dbReference type="EMBL" id="JASCXX010000002">
    <property type="protein sequence ID" value="MDI6447820.1"/>
    <property type="molecule type" value="Genomic_DNA"/>
</dbReference>
<accession>A0AAW6TT30</accession>
<evidence type="ECO:0000256" key="4">
    <source>
        <dbReference type="ARBA" id="ARBA00022833"/>
    </source>
</evidence>
<feature type="domain" description="Peptidase M48" evidence="8">
    <location>
        <begin position="68"/>
        <end position="259"/>
    </location>
</feature>
<sequence>MKAAKGWLLALLIGPMFLASGCAEVGITGRRQLNLVPDSIINSLSVQQYAQFISENKVSTDAKKSAMVQRVGERIVKAVDEYARMNLTKDPFEGYKWEFNLVEDNAVNAFAMPGGKVVIYTGILPVTQDEAGLAVVVGHEIAHIFAKHGAERMTQSLVVEMGGMALSAALKEQPETTKNLFMASYGMGSQVGILLRYSRLHENEADRLGLIFMAMAGYDPQAAAAFWERMSAMKSGDQPPEFLSTHPADSTRIRNLKALVPEAMEYYKPAS</sequence>
<gene>
    <name evidence="9" type="ORF">QJ522_02095</name>
</gene>
<keyword evidence="3 6" id="KW-0378">Hydrolase</keyword>
<keyword evidence="5 6" id="KW-0482">Metalloprotease</keyword>
<dbReference type="PANTHER" id="PTHR22726">
    <property type="entry name" value="METALLOENDOPEPTIDASE OMA1"/>
    <property type="match status" value="1"/>
</dbReference>
<evidence type="ECO:0000256" key="3">
    <source>
        <dbReference type="ARBA" id="ARBA00022801"/>
    </source>
</evidence>
<keyword evidence="7" id="KW-0732">Signal</keyword>
<keyword evidence="10" id="KW-1185">Reference proteome</keyword>
<dbReference type="Gene3D" id="3.30.2010.10">
    <property type="entry name" value="Metalloproteases ('zincins'), catalytic domain"/>
    <property type="match status" value="1"/>
</dbReference>
<dbReference type="AlphaFoldDB" id="A0AAW6TT30"/>
<dbReference type="Proteomes" id="UP001431776">
    <property type="component" value="Unassembled WGS sequence"/>
</dbReference>
<evidence type="ECO:0000313" key="9">
    <source>
        <dbReference type="EMBL" id="MDI6447820.1"/>
    </source>
</evidence>
<evidence type="ECO:0000256" key="6">
    <source>
        <dbReference type="RuleBase" id="RU003983"/>
    </source>
</evidence>
<feature type="signal peptide" evidence="7">
    <location>
        <begin position="1"/>
        <end position="18"/>
    </location>
</feature>
<comment type="similarity">
    <text evidence="6">Belongs to the peptidase M48 family.</text>
</comment>
<organism evidence="9 10">
    <name type="scientific">Anaerobaca lacustris</name>
    <dbReference type="NCBI Taxonomy" id="3044600"/>
    <lineage>
        <taxon>Bacteria</taxon>
        <taxon>Pseudomonadati</taxon>
        <taxon>Planctomycetota</taxon>
        <taxon>Phycisphaerae</taxon>
        <taxon>Sedimentisphaerales</taxon>
        <taxon>Anaerobacaceae</taxon>
        <taxon>Anaerobaca</taxon>
    </lineage>
</organism>
<evidence type="ECO:0000256" key="7">
    <source>
        <dbReference type="SAM" id="SignalP"/>
    </source>
</evidence>
<comment type="caution">
    <text evidence="9">The sequence shown here is derived from an EMBL/GenBank/DDBJ whole genome shotgun (WGS) entry which is preliminary data.</text>
</comment>
<dbReference type="GO" id="GO:0051603">
    <property type="term" value="P:proteolysis involved in protein catabolic process"/>
    <property type="evidence" value="ECO:0007669"/>
    <property type="project" value="TreeGrafter"/>
</dbReference>
<dbReference type="GO" id="GO:0046872">
    <property type="term" value="F:metal ion binding"/>
    <property type="evidence" value="ECO:0007669"/>
    <property type="project" value="UniProtKB-KW"/>
</dbReference>
<keyword evidence="4 6" id="KW-0862">Zinc</keyword>
<dbReference type="InterPro" id="IPR001915">
    <property type="entry name" value="Peptidase_M48"/>
</dbReference>
<protein>
    <submittedName>
        <fullName evidence="9">M48 family metallopeptidase</fullName>
    </submittedName>
</protein>